<dbReference type="Pfam" id="PF08211">
    <property type="entry name" value="dCMP_cyt_deam_2"/>
    <property type="match status" value="1"/>
</dbReference>
<comment type="caution">
    <text evidence="11">The sequence shown here is derived from an EMBL/GenBank/DDBJ whole genome shotgun (WGS) entry which is preliminary data.</text>
</comment>
<evidence type="ECO:0000313" key="11">
    <source>
        <dbReference type="EMBL" id="TCP18853.1"/>
    </source>
</evidence>
<comment type="cofactor">
    <cofactor evidence="6 9">
        <name>Zn(2+)</name>
        <dbReference type="ChEBI" id="CHEBI:29105"/>
    </cofactor>
    <text evidence="6 9">Binds 1 zinc ion.</text>
</comment>
<dbReference type="GO" id="GO:0004126">
    <property type="term" value="F:cytidine deaminase activity"/>
    <property type="evidence" value="ECO:0007669"/>
    <property type="project" value="UniProtKB-UniRule"/>
</dbReference>
<dbReference type="Proteomes" id="UP000295537">
    <property type="component" value="Unassembled WGS sequence"/>
</dbReference>
<evidence type="ECO:0000256" key="7">
    <source>
        <dbReference type="PIRSR" id="PIRSR006334-1"/>
    </source>
</evidence>
<comment type="catalytic activity">
    <reaction evidence="6">
        <text>2'-deoxycytidine + H2O + H(+) = 2'-deoxyuridine + NH4(+)</text>
        <dbReference type="Rhea" id="RHEA:13433"/>
        <dbReference type="ChEBI" id="CHEBI:15377"/>
        <dbReference type="ChEBI" id="CHEBI:15378"/>
        <dbReference type="ChEBI" id="CHEBI:15698"/>
        <dbReference type="ChEBI" id="CHEBI:16450"/>
        <dbReference type="ChEBI" id="CHEBI:28938"/>
        <dbReference type="EC" id="3.5.4.5"/>
    </reaction>
</comment>
<dbReference type="NCBIfam" id="NF006537">
    <property type="entry name" value="PRK09027.1"/>
    <property type="match status" value="1"/>
</dbReference>
<keyword evidence="4 6" id="KW-0378">Hydrolase</keyword>
<dbReference type="InterPro" id="IPR016192">
    <property type="entry name" value="APOBEC/CMP_deaminase_Zn-bd"/>
</dbReference>
<dbReference type="AlphaFoldDB" id="A0A4R2NCI4"/>
<dbReference type="InterPro" id="IPR016193">
    <property type="entry name" value="Cytidine_deaminase-like"/>
</dbReference>
<comment type="catalytic activity">
    <reaction evidence="6">
        <text>cytidine + H2O + H(+) = uridine + NH4(+)</text>
        <dbReference type="Rhea" id="RHEA:16069"/>
        <dbReference type="ChEBI" id="CHEBI:15377"/>
        <dbReference type="ChEBI" id="CHEBI:15378"/>
        <dbReference type="ChEBI" id="CHEBI:16704"/>
        <dbReference type="ChEBI" id="CHEBI:17562"/>
        <dbReference type="ChEBI" id="CHEBI:28938"/>
        <dbReference type="EC" id="3.5.4.5"/>
    </reaction>
</comment>
<dbReference type="Pfam" id="PF00383">
    <property type="entry name" value="dCMP_cyt_deam_1"/>
    <property type="match status" value="1"/>
</dbReference>
<feature type="binding site" evidence="6 9">
    <location>
        <position position="137"/>
    </location>
    <ligand>
        <name>Zn(2+)</name>
        <dbReference type="ChEBI" id="CHEBI:29105"/>
        <note>catalytic</note>
    </ligand>
</feature>
<feature type="domain" description="CMP/dCMP-type deaminase" evidence="10">
    <location>
        <begin position="53"/>
        <end position="168"/>
    </location>
</feature>
<sequence length="301" mass="32935">MPTLSDIKTRLDNLTELGNPAVQTVIEQLVAQRYHAHFSAEIIKKLTAQFQLSVVELALACLPVAASYALTPVSNFNVGAIAIGQSGDFYFGANQEYAGNAIQQSIHAEQSAISHAWLAGEKAITDVIVNYTPCGHCRQFMNELNSAATLKIHLPHSQNNLLHNYLPDAFGPKDLQISHVLFDEPAQDDLACTHSTGDKLIQAAITACLKSYAPYSQARSGVALQVVEQVVTGRYAENAAFNPSFLPLQSALNYRRLCGLADIEISRVVMVEMQGSLSHRHIVESLVKTHLELPIEYLNID</sequence>
<dbReference type="OrthoDB" id="9795347at2"/>
<evidence type="ECO:0000313" key="12">
    <source>
        <dbReference type="Proteomes" id="UP000295537"/>
    </source>
</evidence>
<evidence type="ECO:0000256" key="1">
    <source>
        <dbReference type="ARBA" id="ARBA00006576"/>
    </source>
</evidence>
<dbReference type="PIRSF" id="PIRSF006334">
    <property type="entry name" value="Cdd_plus_pseudo"/>
    <property type="match status" value="1"/>
</dbReference>
<keyword evidence="3 6" id="KW-0479">Metal-binding</keyword>
<reference evidence="11 12" key="1">
    <citation type="submission" date="2019-03" db="EMBL/GenBank/DDBJ databases">
        <title>Genomic Encyclopedia of Type Strains, Phase IV (KMG-IV): sequencing the most valuable type-strain genomes for metagenomic binning, comparative biology and taxonomic classification.</title>
        <authorList>
            <person name="Goeker M."/>
        </authorList>
    </citation>
    <scope>NUCLEOTIDE SEQUENCE [LARGE SCALE GENOMIC DNA]</scope>
    <source>
        <strain evidence="11 12">DSM 16380</strain>
    </source>
</reference>
<feature type="binding site" evidence="6 9">
    <location>
        <position position="134"/>
    </location>
    <ligand>
        <name>Zn(2+)</name>
        <dbReference type="ChEBI" id="CHEBI:29105"/>
        <note>catalytic</note>
    </ligand>
</feature>
<dbReference type="InterPro" id="IPR020797">
    <property type="entry name" value="Cytidine_deaminase_bacteria"/>
</dbReference>
<evidence type="ECO:0000256" key="4">
    <source>
        <dbReference type="ARBA" id="ARBA00022801"/>
    </source>
</evidence>
<dbReference type="PROSITE" id="PS51747">
    <property type="entry name" value="CYT_DCMP_DEAMINASES_2"/>
    <property type="match status" value="2"/>
</dbReference>
<evidence type="ECO:0000259" key="10">
    <source>
        <dbReference type="PROSITE" id="PS51747"/>
    </source>
</evidence>
<keyword evidence="5 6" id="KW-0862">Zinc</keyword>
<dbReference type="GO" id="GO:0072527">
    <property type="term" value="P:pyrimidine-containing compound metabolic process"/>
    <property type="evidence" value="ECO:0007669"/>
    <property type="project" value="UniProtKB-ARBA"/>
</dbReference>
<dbReference type="GO" id="GO:0005829">
    <property type="term" value="C:cytosol"/>
    <property type="evidence" value="ECO:0007669"/>
    <property type="project" value="TreeGrafter"/>
</dbReference>
<evidence type="ECO:0000256" key="6">
    <source>
        <dbReference type="HAMAP-Rule" id="MF_01558"/>
    </source>
</evidence>
<dbReference type="EC" id="3.5.4.5" evidence="6"/>
<dbReference type="GO" id="GO:0008270">
    <property type="term" value="F:zinc ion binding"/>
    <property type="evidence" value="ECO:0007669"/>
    <property type="project" value="UniProtKB-UniRule"/>
</dbReference>
<evidence type="ECO:0000256" key="9">
    <source>
        <dbReference type="PIRSR" id="PIRSR006334-3"/>
    </source>
</evidence>
<dbReference type="PANTHER" id="PTHR11644:SF2">
    <property type="entry name" value="CYTIDINE DEAMINASE"/>
    <property type="match status" value="1"/>
</dbReference>
<evidence type="ECO:0000256" key="3">
    <source>
        <dbReference type="ARBA" id="ARBA00022723"/>
    </source>
</evidence>
<dbReference type="InterPro" id="IPR050202">
    <property type="entry name" value="Cyt/Deoxycyt_deaminase"/>
</dbReference>
<evidence type="ECO:0000256" key="2">
    <source>
        <dbReference type="ARBA" id="ARBA00011738"/>
    </source>
</evidence>
<comment type="subunit">
    <text evidence="2 6">Homodimer.</text>
</comment>
<dbReference type="EMBL" id="SLXJ01000001">
    <property type="protein sequence ID" value="TCP18853.1"/>
    <property type="molecule type" value="Genomic_DNA"/>
</dbReference>
<feature type="domain" description="CMP/dCMP-type deaminase" evidence="10">
    <location>
        <begin position="195"/>
        <end position="301"/>
    </location>
</feature>
<feature type="binding site" evidence="6 8">
    <location>
        <begin position="94"/>
        <end position="96"/>
    </location>
    <ligand>
        <name>substrate</name>
    </ligand>
</feature>
<dbReference type="RefSeq" id="WP_132500460.1">
    <property type="nucleotide sequence ID" value="NZ_LVXA01000001.1"/>
</dbReference>
<dbReference type="SUPFAM" id="SSF53927">
    <property type="entry name" value="Cytidine deaminase-like"/>
    <property type="match status" value="2"/>
</dbReference>
<evidence type="ECO:0000256" key="8">
    <source>
        <dbReference type="PIRSR" id="PIRSR006334-2"/>
    </source>
</evidence>
<name>A0A4R2NCI4_9PAST</name>
<dbReference type="FunFam" id="3.40.140.10:FF:000007">
    <property type="entry name" value="Cytidine deaminase"/>
    <property type="match status" value="1"/>
</dbReference>
<dbReference type="Gene3D" id="3.40.140.10">
    <property type="entry name" value="Cytidine Deaminase, domain 2"/>
    <property type="match status" value="2"/>
</dbReference>
<accession>A0A4R2NCI4</accession>
<comment type="similarity">
    <text evidence="1 6">Belongs to the cytidine and deoxycytidylate deaminase family.</text>
</comment>
<gene>
    <name evidence="6" type="primary">cdd</name>
    <name evidence="11" type="ORF">EV693_101119</name>
</gene>
<keyword evidence="12" id="KW-1185">Reference proteome</keyword>
<dbReference type="InterPro" id="IPR013171">
    <property type="entry name" value="Cyd/dCyd_deaminase_Zn-bd"/>
</dbReference>
<feature type="binding site" evidence="6 9">
    <location>
        <position position="107"/>
    </location>
    <ligand>
        <name>Zn(2+)</name>
        <dbReference type="ChEBI" id="CHEBI:29105"/>
        <note>catalytic</note>
    </ligand>
</feature>
<dbReference type="CDD" id="cd01283">
    <property type="entry name" value="cytidine_deaminase"/>
    <property type="match status" value="1"/>
</dbReference>
<proteinExistence type="inferred from homology"/>
<dbReference type="PROSITE" id="PS00903">
    <property type="entry name" value="CYT_DCMP_DEAMINASES_1"/>
    <property type="match status" value="1"/>
</dbReference>
<dbReference type="HAMAP" id="MF_01558">
    <property type="entry name" value="Cyt_deam"/>
    <property type="match status" value="1"/>
</dbReference>
<comment type="function">
    <text evidence="6">This enzyme scavenges exogenous and endogenous cytidine and 2'-deoxycytidine for UMP synthesis.</text>
</comment>
<protein>
    <recommendedName>
        <fullName evidence="6">Cytidine deaminase</fullName>
        <ecNumber evidence="6">3.5.4.5</ecNumber>
    </recommendedName>
    <alternativeName>
        <fullName evidence="6">Cytidine aminohydrolase</fullName>
        <shortName evidence="6">CDA</shortName>
    </alternativeName>
</protein>
<dbReference type="PANTHER" id="PTHR11644">
    <property type="entry name" value="CYTIDINE DEAMINASE"/>
    <property type="match status" value="1"/>
</dbReference>
<dbReference type="GO" id="GO:0055086">
    <property type="term" value="P:nucleobase-containing small molecule metabolic process"/>
    <property type="evidence" value="ECO:0007669"/>
    <property type="project" value="UniProtKB-ARBA"/>
</dbReference>
<evidence type="ECO:0000256" key="5">
    <source>
        <dbReference type="ARBA" id="ARBA00022833"/>
    </source>
</evidence>
<feature type="active site" description="Proton donor" evidence="6 7">
    <location>
        <position position="109"/>
    </location>
</feature>
<organism evidence="11 12">
    <name type="scientific">Nicoletella semolina</name>
    <dbReference type="NCBI Taxonomy" id="271160"/>
    <lineage>
        <taxon>Bacteria</taxon>
        <taxon>Pseudomonadati</taxon>
        <taxon>Pseudomonadota</taxon>
        <taxon>Gammaproteobacteria</taxon>
        <taxon>Pasteurellales</taxon>
        <taxon>Pasteurellaceae</taxon>
        <taxon>Nicoletella</taxon>
    </lineage>
</organism>
<dbReference type="GO" id="GO:0042802">
    <property type="term" value="F:identical protein binding"/>
    <property type="evidence" value="ECO:0007669"/>
    <property type="project" value="UniProtKB-ARBA"/>
</dbReference>
<dbReference type="InterPro" id="IPR002125">
    <property type="entry name" value="CMP_dCMP_dom"/>
</dbReference>